<gene>
    <name evidence="18" type="ORF">D7U36_02835</name>
</gene>
<reference evidence="18 19" key="1">
    <citation type="submission" date="2018-10" db="EMBL/GenBank/DDBJ databases">
        <title>Propionibacterium australiense Genome Sequencing and Assembly.</title>
        <authorList>
            <person name="Bernier A.-M."/>
            <person name="Bernard K."/>
        </authorList>
    </citation>
    <scope>NUCLEOTIDE SEQUENCE [LARGE SCALE GENOMIC DNA]</scope>
    <source>
        <strain evidence="18 19">NML98A078</strain>
    </source>
</reference>
<feature type="region of interest" description="Disordered" evidence="15">
    <location>
        <begin position="1104"/>
        <end position="1128"/>
    </location>
</feature>
<keyword evidence="10" id="KW-0413">Isomerase</keyword>
<dbReference type="GO" id="GO:0004527">
    <property type="term" value="F:exonuclease activity"/>
    <property type="evidence" value="ECO:0007669"/>
    <property type="project" value="UniProtKB-KW"/>
</dbReference>
<dbReference type="InterPro" id="IPR013986">
    <property type="entry name" value="DExx_box_DNA_helicase_dom_sf"/>
</dbReference>
<dbReference type="Pfam" id="PF12705">
    <property type="entry name" value="PDDEXK_1"/>
    <property type="match status" value="1"/>
</dbReference>
<keyword evidence="3 14" id="KW-0547">Nucleotide-binding</keyword>
<evidence type="ECO:0000256" key="2">
    <source>
        <dbReference type="ARBA" id="ARBA00022722"/>
    </source>
</evidence>
<organism evidence="18 19">
    <name type="scientific">Propionibacterium australiense</name>
    <dbReference type="NCBI Taxonomy" id="119981"/>
    <lineage>
        <taxon>Bacteria</taxon>
        <taxon>Bacillati</taxon>
        <taxon>Actinomycetota</taxon>
        <taxon>Actinomycetes</taxon>
        <taxon>Propionibacteriales</taxon>
        <taxon>Propionibacteriaceae</taxon>
        <taxon>Propionibacterium</taxon>
    </lineage>
</organism>
<evidence type="ECO:0000256" key="5">
    <source>
        <dbReference type="ARBA" id="ARBA00022801"/>
    </source>
</evidence>
<dbReference type="EC" id="5.6.2.4" evidence="12"/>
<dbReference type="InterPro" id="IPR014016">
    <property type="entry name" value="UvrD-like_ATP-bd"/>
</dbReference>
<feature type="compositionally biased region" description="Low complexity" evidence="15">
    <location>
        <begin position="523"/>
        <end position="533"/>
    </location>
</feature>
<dbReference type="Pfam" id="PF13361">
    <property type="entry name" value="UvrD_C"/>
    <property type="match status" value="2"/>
</dbReference>
<keyword evidence="5 14" id="KW-0378">Hydrolase</keyword>
<dbReference type="PROSITE" id="PS51198">
    <property type="entry name" value="UVRD_HELICASE_ATP_BIND"/>
    <property type="match status" value="1"/>
</dbReference>
<dbReference type="GO" id="GO:0000725">
    <property type="term" value="P:recombinational repair"/>
    <property type="evidence" value="ECO:0007669"/>
    <property type="project" value="TreeGrafter"/>
</dbReference>
<evidence type="ECO:0000256" key="4">
    <source>
        <dbReference type="ARBA" id="ARBA00022763"/>
    </source>
</evidence>
<accession>A0A8B3FNX0</accession>
<comment type="similarity">
    <text evidence="1">Belongs to the helicase family. UvrD subfamily.</text>
</comment>
<dbReference type="Gene3D" id="1.10.486.10">
    <property type="entry name" value="PCRA, domain 4"/>
    <property type="match status" value="1"/>
</dbReference>
<dbReference type="InterPro" id="IPR000212">
    <property type="entry name" value="DNA_helicase_UvrD/REP"/>
</dbReference>
<dbReference type="PROSITE" id="PS51217">
    <property type="entry name" value="UVRD_HELICASE_CTER"/>
    <property type="match status" value="1"/>
</dbReference>
<comment type="catalytic activity">
    <reaction evidence="11">
        <text>Couples ATP hydrolysis with the unwinding of duplex DNA by translocating in the 3'-5' direction.</text>
        <dbReference type="EC" id="5.6.2.4"/>
    </reaction>
</comment>
<sequence>MPDLHSPEWMPRLDAGGLPVTAPLQDPGQLCEVIGVPFSDEQLAAITAPLAPGVIIAGAGSGKTTVMAARVVWLVGTGAVRTDQVLGLTFTRKAAGELSARISAALVRSGVVDESTMHDMQGQVVMTYDAFAGRLVAEHAPRIGEDPIERLLSEPMRYRLAGLVVSEAEGDWEHIQELSPAGLVDQLVTLDAEMSSHLVDPEQLEAFTSSFLTGMAQAPLHRGRPYRDVAAAIDVAQARLELLELVRAYRARKKQLAAGDFGDRMALATRIARSAPQAADELRRQFRAVLLDEYQDTSAAQTMMLAGLFSGPDAEHGLGHPVMAVGDPRQGIYGWRGAAANTINEFARTFRRGDGSPAEVFALTVNRRSGPAILRCANEVAARMDEDPALPAPARTRSRLRAPAGTAPGSVTVGRFDDVNEEMAWLAADVAAHGGPGRWADIAVLSRTNAAVGRIYDELAEADVPVEIVGLGGLVSLSPVREIVATLRLLDDETNNPALVELLTSRRWRMGASDLASLAAAARRAAAEQETGPEPGPGGPAADDGADGMAALVDGLTRPPLCLLDVLDRDIPGISGQGARRLRRFADEFARARRGLGEPLAELVRRICLLAGVDAELEGDPAFFRQGRREQVRRFLDVVTEFSDTDPGAGLSAFLAHLDLQIDHENGMEQAIVSPSDSVKLLTIHRAKGLEWGRVYLPWLVDGVFPDHRADNWVNSARLLPGPLRGDSDSLPALREYSRDGIGAHAEELRSAAASAEDRLAYVAITRARHDLVATSHVWEPGRSRPRAASPYYDILAAGAQQVVAEPVADAGENPLGEVRRRLSWPSNGDEPAQQRLDALAAFVLGRRTPTGEAEGFDSDEPLDLDEQATVDRWTREAELLLAQEARHQDGGTAIAVPGSLSATALIQSQRDRAEFMATLARPMPRRASTSAGVGTSFHEWVEARFRRAGSPLIDDRMLEPGGGDELTDDGRFGAHAARGDERALARLQRLKECFEAGPYAERTPCAVEEAFVLMLDGQQIRGRIDAVFALDDDPDHDFRVVDWKTYDGPGDALQLALYRLAWSDIAGVPPDRVDAVFHHVMSGTDERPDRLTGRDGLREMVAGLRAEDPGRAGPDPGRPLGGRSGTR</sequence>
<dbReference type="GO" id="GO:0033202">
    <property type="term" value="C:DNA helicase complex"/>
    <property type="evidence" value="ECO:0007669"/>
    <property type="project" value="TreeGrafter"/>
</dbReference>
<proteinExistence type="inferred from homology"/>
<feature type="binding site" evidence="14">
    <location>
        <begin position="57"/>
        <end position="64"/>
    </location>
    <ligand>
        <name>ATP</name>
        <dbReference type="ChEBI" id="CHEBI:30616"/>
    </ligand>
</feature>
<dbReference type="AlphaFoldDB" id="A0A8B3FNX0"/>
<dbReference type="GO" id="GO:0043138">
    <property type="term" value="F:3'-5' DNA helicase activity"/>
    <property type="evidence" value="ECO:0007669"/>
    <property type="project" value="UniProtKB-EC"/>
</dbReference>
<dbReference type="GO" id="GO:0003677">
    <property type="term" value="F:DNA binding"/>
    <property type="evidence" value="ECO:0007669"/>
    <property type="project" value="InterPro"/>
</dbReference>
<dbReference type="Proteomes" id="UP000279336">
    <property type="component" value="Unassembled WGS sequence"/>
</dbReference>
<dbReference type="GO" id="GO:0005524">
    <property type="term" value="F:ATP binding"/>
    <property type="evidence" value="ECO:0007669"/>
    <property type="project" value="UniProtKB-UniRule"/>
</dbReference>
<evidence type="ECO:0000259" key="16">
    <source>
        <dbReference type="PROSITE" id="PS51198"/>
    </source>
</evidence>
<dbReference type="EMBL" id="RCIW01000003">
    <property type="protein sequence ID" value="RLP12211.1"/>
    <property type="molecule type" value="Genomic_DNA"/>
</dbReference>
<dbReference type="PANTHER" id="PTHR11070:SF55">
    <property type="entry name" value="DNA 3'-5' HELICASE"/>
    <property type="match status" value="1"/>
</dbReference>
<evidence type="ECO:0000256" key="3">
    <source>
        <dbReference type="ARBA" id="ARBA00022741"/>
    </source>
</evidence>
<keyword evidence="7" id="KW-0269">Exonuclease</keyword>
<dbReference type="InterPro" id="IPR027417">
    <property type="entry name" value="P-loop_NTPase"/>
</dbReference>
<evidence type="ECO:0000256" key="9">
    <source>
        <dbReference type="ARBA" id="ARBA00023204"/>
    </source>
</evidence>
<comment type="catalytic activity">
    <reaction evidence="13">
        <text>ATP + H2O = ADP + phosphate + H(+)</text>
        <dbReference type="Rhea" id="RHEA:13065"/>
        <dbReference type="ChEBI" id="CHEBI:15377"/>
        <dbReference type="ChEBI" id="CHEBI:15378"/>
        <dbReference type="ChEBI" id="CHEBI:30616"/>
        <dbReference type="ChEBI" id="CHEBI:43474"/>
        <dbReference type="ChEBI" id="CHEBI:456216"/>
        <dbReference type="EC" id="5.6.2.4"/>
    </reaction>
</comment>
<evidence type="ECO:0000256" key="10">
    <source>
        <dbReference type="ARBA" id="ARBA00023235"/>
    </source>
</evidence>
<dbReference type="Gene3D" id="3.40.50.300">
    <property type="entry name" value="P-loop containing nucleotide triphosphate hydrolases"/>
    <property type="match status" value="3"/>
</dbReference>
<dbReference type="SUPFAM" id="SSF52540">
    <property type="entry name" value="P-loop containing nucleoside triphosphate hydrolases"/>
    <property type="match status" value="1"/>
</dbReference>
<evidence type="ECO:0000259" key="17">
    <source>
        <dbReference type="PROSITE" id="PS51217"/>
    </source>
</evidence>
<comment type="caution">
    <text evidence="18">The sequence shown here is derived from an EMBL/GenBank/DDBJ whole genome shotgun (WGS) entry which is preliminary data.</text>
</comment>
<protein>
    <recommendedName>
        <fullName evidence="12">DNA 3'-5' helicase</fullName>
        <ecNumber evidence="12">5.6.2.4</ecNumber>
    </recommendedName>
</protein>
<keyword evidence="6 14" id="KW-0347">Helicase</keyword>
<evidence type="ECO:0000313" key="18">
    <source>
        <dbReference type="EMBL" id="RLP12211.1"/>
    </source>
</evidence>
<keyword evidence="2" id="KW-0540">Nuclease</keyword>
<feature type="domain" description="UvrD-like helicase C-terminal" evidence="17">
    <location>
        <begin position="371"/>
        <end position="689"/>
    </location>
</feature>
<dbReference type="GO" id="GO:0005829">
    <property type="term" value="C:cytosol"/>
    <property type="evidence" value="ECO:0007669"/>
    <property type="project" value="TreeGrafter"/>
</dbReference>
<dbReference type="Gene3D" id="1.10.10.160">
    <property type="match status" value="1"/>
</dbReference>
<evidence type="ECO:0000313" key="19">
    <source>
        <dbReference type="Proteomes" id="UP000279336"/>
    </source>
</evidence>
<evidence type="ECO:0000256" key="15">
    <source>
        <dbReference type="SAM" id="MobiDB-lite"/>
    </source>
</evidence>
<keyword evidence="9" id="KW-0234">DNA repair</keyword>
<evidence type="ECO:0000256" key="6">
    <source>
        <dbReference type="ARBA" id="ARBA00022806"/>
    </source>
</evidence>
<feature type="region of interest" description="Disordered" evidence="15">
    <location>
        <begin position="523"/>
        <end position="548"/>
    </location>
</feature>
<evidence type="ECO:0000256" key="12">
    <source>
        <dbReference type="ARBA" id="ARBA00034808"/>
    </source>
</evidence>
<evidence type="ECO:0000256" key="13">
    <source>
        <dbReference type="ARBA" id="ARBA00048988"/>
    </source>
</evidence>
<feature type="domain" description="UvrD-like helicase ATP-binding" evidence="16">
    <location>
        <begin position="36"/>
        <end position="370"/>
    </location>
</feature>
<dbReference type="InterPro" id="IPR014017">
    <property type="entry name" value="DNA_helicase_UvrD-like_C"/>
</dbReference>
<dbReference type="CDD" id="cd17932">
    <property type="entry name" value="DEXQc_UvrD"/>
    <property type="match status" value="1"/>
</dbReference>
<evidence type="ECO:0000256" key="14">
    <source>
        <dbReference type="PROSITE-ProRule" id="PRU00560"/>
    </source>
</evidence>
<name>A0A8B3FNX0_9ACTN</name>
<keyword evidence="8 14" id="KW-0067">ATP-binding</keyword>
<dbReference type="InterPro" id="IPR038726">
    <property type="entry name" value="PDDEXK_AddAB-type"/>
</dbReference>
<evidence type="ECO:0000256" key="11">
    <source>
        <dbReference type="ARBA" id="ARBA00034617"/>
    </source>
</evidence>
<evidence type="ECO:0000256" key="7">
    <source>
        <dbReference type="ARBA" id="ARBA00022839"/>
    </source>
</evidence>
<keyword evidence="4" id="KW-0227">DNA damage</keyword>
<evidence type="ECO:0000256" key="8">
    <source>
        <dbReference type="ARBA" id="ARBA00022840"/>
    </source>
</evidence>
<evidence type="ECO:0000256" key="1">
    <source>
        <dbReference type="ARBA" id="ARBA00009922"/>
    </source>
</evidence>
<dbReference type="PANTHER" id="PTHR11070">
    <property type="entry name" value="UVRD / RECB / PCRA DNA HELICASE FAMILY MEMBER"/>
    <property type="match status" value="1"/>
</dbReference>
<dbReference type="Pfam" id="PF00580">
    <property type="entry name" value="UvrD-helicase"/>
    <property type="match status" value="1"/>
</dbReference>